<accession>A0ABU7RW56</accession>
<gene>
    <name evidence="1" type="ORF">V1633_19900</name>
</gene>
<dbReference type="EMBL" id="JAZGQK010000016">
    <property type="protein sequence ID" value="MEE6260752.1"/>
    <property type="molecule type" value="Genomic_DNA"/>
</dbReference>
<organism evidence="1 2">
    <name type="scientific">Plantactinospora sonchi</name>
    <dbReference type="NCBI Taxonomy" id="1544735"/>
    <lineage>
        <taxon>Bacteria</taxon>
        <taxon>Bacillati</taxon>
        <taxon>Actinomycetota</taxon>
        <taxon>Actinomycetes</taxon>
        <taxon>Micromonosporales</taxon>
        <taxon>Micromonosporaceae</taxon>
        <taxon>Plantactinospora</taxon>
    </lineage>
</organism>
<name>A0ABU7RW56_9ACTN</name>
<proteinExistence type="predicted"/>
<dbReference type="Proteomes" id="UP001332243">
    <property type="component" value="Unassembled WGS sequence"/>
</dbReference>
<sequence>MISWDDWRPFLRRIVDEGGDIGDLARAIRTHADGRYIQAGAALRKEFGLPLSEVAEVLAWAEAPQDSDEGLEHVRARVRTPLR</sequence>
<protein>
    <submittedName>
        <fullName evidence="1">Uncharacterized protein</fullName>
    </submittedName>
</protein>
<evidence type="ECO:0000313" key="2">
    <source>
        <dbReference type="Proteomes" id="UP001332243"/>
    </source>
</evidence>
<keyword evidence="2" id="KW-1185">Reference proteome</keyword>
<evidence type="ECO:0000313" key="1">
    <source>
        <dbReference type="EMBL" id="MEE6260752.1"/>
    </source>
</evidence>
<dbReference type="RefSeq" id="WP_331215856.1">
    <property type="nucleotide sequence ID" value="NZ_JAZGQK010000016.1"/>
</dbReference>
<comment type="caution">
    <text evidence="1">The sequence shown here is derived from an EMBL/GenBank/DDBJ whole genome shotgun (WGS) entry which is preliminary data.</text>
</comment>
<reference evidence="1 2" key="1">
    <citation type="submission" date="2024-01" db="EMBL/GenBank/DDBJ databases">
        <title>Genome insights into Plantactinospora sonchi sp. nov.</title>
        <authorList>
            <person name="Wang L."/>
        </authorList>
    </citation>
    <scope>NUCLEOTIDE SEQUENCE [LARGE SCALE GENOMIC DNA]</scope>
    <source>
        <strain evidence="1 2">NEAU-QY2</strain>
    </source>
</reference>